<dbReference type="Proteomes" id="UP000198287">
    <property type="component" value="Unassembled WGS sequence"/>
</dbReference>
<dbReference type="InterPro" id="IPR032675">
    <property type="entry name" value="LRR_dom_sf"/>
</dbReference>
<dbReference type="AlphaFoldDB" id="A0A226E6Z8"/>
<dbReference type="SUPFAM" id="SSF52047">
    <property type="entry name" value="RNI-like"/>
    <property type="match status" value="1"/>
</dbReference>
<evidence type="ECO:0000313" key="2">
    <source>
        <dbReference type="Proteomes" id="UP000198287"/>
    </source>
</evidence>
<comment type="caution">
    <text evidence="1">The sequence shown here is derived from an EMBL/GenBank/DDBJ whole genome shotgun (WGS) entry which is preliminary data.</text>
</comment>
<gene>
    <name evidence="1" type="ORF">Fcan01_11798</name>
</gene>
<dbReference type="Gene3D" id="3.80.10.10">
    <property type="entry name" value="Ribonuclease Inhibitor"/>
    <property type="match status" value="1"/>
</dbReference>
<protein>
    <recommendedName>
        <fullName evidence="3">F-box domain-containing protein</fullName>
    </recommendedName>
</protein>
<evidence type="ECO:0000313" key="1">
    <source>
        <dbReference type="EMBL" id="OXA53373.1"/>
    </source>
</evidence>
<accession>A0A226E6Z8</accession>
<sequence>MFSKKRKPKLDKDLSAMELAMTNILILKAIFAQLPIQELKISRAVCRLWNEVGFKELKDRVILSIGKICTFTDPLLINAKLTKYIGIRMESNRSCHEECSTGMNLIQLPPNVQQVVEEVRIQTSAEYLAAIIEYINNCAFPILDYISLKISGCNAYRLDLTSHQNRRTALLIKSIITQYPSTLLPTFLENCTNLEVLQFEKNTPPSLVKCSNLKFLSYSGVPVDMSVINRMLEQVGGSLVELELRNKLFSMNQRLTRTQFNPPRMPNLTTLTVFAAELYQLENVLSTKLLPRLKHLSLKPSTGSTFAVDNFLQNLYEFHNGIESLSYEASTQADVRQAVILFPNVKNIEVRFSSGAATNREMLEQYRNWDIQRAKVTFITMISSIQEMVVFLEAMSTWRGRKTLSLFSAPVVTFEKSGIDSSRTARRSFAGTFLFTEFGEMAKSAFLFCKSFQAVELFDFGTSDVVRREMEEFIAIEKLPIKFKSTS</sequence>
<organism evidence="1 2">
    <name type="scientific">Folsomia candida</name>
    <name type="common">Springtail</name>
    <dbReference type="NCBI Taxonomy" id="158441"/>
    <lineage>
        <taxon>Eukaryota</taxon>
        <taxon>Metazoa</taxon>
        <taxon>Ecdysozoa</taxon>
        <taxon>Arthropoda</taxon>
        <taxon>Hexapoda</taxon>
        <taxon>Collembola</taxon>
        <taxon>Entomobryomorpha</taxon>
        <taxon>Isotomoidea</taxon>
        <taxon>Isotomidae</taxon>
        <taxon>Proisotominae</taxon>
        <taxon>Folsomia</taxon>
    </lineage>
</organism>
<name>A0A226E6Z8_FOLCA</name>
<proteinExistence type="predicted"/>
<evidence type="ECO:0008006" key="3">
    <source>
        <dbReference type="Google" id="ProtNLM"/>
    </source>
</evidence>
<dbReference type="OrthoDB" id="10257471at2759"/>
<keyword evidence="2" id="KW-1185">Reference proteome</keyword>
<reference evidence="1 2" key="1">
    <citation type="submission" date="2015-12" db="EMBL/GenBank/DDBJ databases">
        <title>The genome of Folsomia candida.</title>
        <authorList>
            <person name="Faddeeva A."/>
            <person name="Derks M.F."/>
            <person name="Anvar Y."/>
            <person name="Smit S."/>
            <person name="Van Straalen N."/>
            <person name="Roelofs D."/>
        </authorList>
    </citation>
    <scope>NUCLEOTIDE SEQUENCE [LARGE SCALE GENOMIC DNA]</scope>
    <source>
        <strain evidence="1 2">VU population</strain>
        <tissue evidence="1">Whole body</tissue>
    </source>
</reference>
<dbReference type="EMBL" id="LNIX01000005">
    <property type="protein sequence ID" value="OXA53373.1"/>
    <property type="molecule type" value="Genomic_DNA"/>
</dbReference>